<dbReference type="GO" id="GO:0050311">
    <property type="term" value="F:sulfite reductase (ferredoxin) activity"/>
    <property type="evidence" value="ECO:0007669"/>
    <property type="project" value="UniProtKB-EC"/>
</dbReference>
<comment type="catalytic activity">
    <reaction evidence="12">
        <text>hydrogen sulfide + 6 oxidized [2Fe-2S]-[ferredoxin] + 3 H2O = sulfite + 6 reduced [2Fe-2S]-[ferredoxin] + 7 H(+)</text>
        <dbReference type="Rhea" id="RHEA:23132"/>
        <dbReference type="Rhea" id="RHEA-COMP:10000"/>
        <dbReference type="Rhea" id="RHEA-COMP:10001"/>
        <dbReference type="ChEBI" id="CHEBI:15377"/>
        <dbReference type="ChEBI" id="CHEBI:15378"/>
        <dbReference type="ChEBI" id="CHEBI:17359"/>
        <dbReference type="ChEBI" id="CHEBI:29919"/>
        <dbReference type="ChEBI" id="CHEBI:33737"/>
        <dbReference type="ChEBI" id="CHEBI:33738"/>
        <dbReference type="EC" id="1.8.7.1"/>
    </reaction>
</comment>
<evidence type="ECO:0000256" key="12">
    <source>
        <dbReference type="ARBA" id="ARBA00049518"/>
    </source>
</evidence>
<dbReference type="PANTHER" id="PTHR32439:SF0">
    <property type="entry name" value="FERREDOXIN--NITRITE REDUCTASE, CHLOROPLASTIC"/>
    <property type="match status" value="1"/>
</dbReference>
<dbReference type="InterPro" id="IPR036136">
    <property type="entry name" value="Nit/Sulf_reduc_fer-like_dom_sf"/>
</dbReference>
<dbReference type="InterPro" id="IPR006067">
    <property type="entry name" value="NO2/SO3_Rdtase_4Fe4S_dom"/>
</dbReference>
<dbReference type="OrthoDB" id="3189055at2"/>
<evidence type="ECO:0000259" key="15">
    <source>
        <dbReference type="Pfam" id="PF03460"/>
    </source>
</evidence>
<keyword evidence="7" id="KW-0479">Metal-binding</keyword>
<evidence type="ECO:0000256" key="9">
    <source>
        <dbReference type="ARBA" id="ARBA00023002"/>
    </source>
</evidence>
<dbReference type="InterPro" id="IPR005117">
    <property type="entry name" value="NiRdtase/SiRdtase_haem-b_fer"/>
</dbReference>
<reference evidence="16 17" key="1">
    <citation type="submission" date="2019-01" db="EMBL/GenBank/DDBJ databases">
        <title>Genome sequencing of strain DFW100M-13.</title>
        <authorList>
            <person name="Heo J."/>
            <person name="Kim S.-J."/>
            <person name="Kim J.-S."/>
            <person name="Hong S.-B."/>
            <person name="Kwon S.-W."/>
        </authorList>
    </citation>
    <scope>NUCLEOTIDE SEQUENCE [LARGE SCALE GENOMIC DNA]</scope>
    <source>
        <strain evidence="16 17">DFW100M-13</strain>
    </source>
</reference>
<proteinExistence type="inferred from homology"/>
<evidence type="ECO:0000256" key="2">
    <source>
        <dbReference type="ARBA" id="ARBA00003247"/>
    </source>
</evidence>
<dbReference type="PANTHER" id="PTHR32439">
    <property type="entry name" value="FERREDOXIN--NITRITE REDUCTASE, CHLOROPLASTIC"/>
    <property type="match status" value="1"/>
</dbReference>
<evidence type="ECO:0000256" key="6">
    <source>
        <dbReference type="ARBA" id="ARBA00022617"/>
    </source>
</evidence>
<dbReference type="Gene3D" id="3.30.413.10">
    <property type="entry name" value="Sulfite Reductase Hemoprotein, domain 1"/>
    <property type="match status" value="2"/>
</dbReference>
<feature type="domain" description="Nitrite/sulphite reductase 4Fe-4S" evidence="14">
    <location>
        <begin position="476"/>
        <end position="601"/>
    </location>
</feature>
<feature type="domain" description="Nitrite/Sulfite reductase ferredoxin-like" evidence="15">
    <location>
        <begin position="399"/>
        <end position="464"/>
    </location>
</feature>
<dbReference type="GO" id="GO:0046872">
    <property type="term" value="F:metal ion binding"/>
    <property type="evidence" value="ECO:0007669"/>
    <property type="project" value="UniProtKB-KW"/>
</dbReference>
<dbReference type="AlphaFoldDB" id="A0A4P6EEE2"/>
<feature type="region of interest" description="Disordered" evidence="13">
    <location>
        <begin position="49"/>
        <end position="86"/>
    </location>
</feature>
<dbReference type="EC" id="1.8.7.1" evidence="4"/>
<keyword evidence="17" id="KW-1185">Reference proteome</keyword>
<keyword evidence="10" id="KW-0408">Iron</keyword>
<dbReference type="InterPro" id="IPR051329">
    <property type="entry name" value="NIR_SIR_4Fe-4S"/>
</dbReference>
<dbReference type="KEGG" id="mprt:ET475_05145"/>
<evidence type="ECO:0000313" key="16">
    <source>
        <dbReference type="EMBL" id="QAY59439.1"/>
    </source>
</evidence>
<evidence type="ECO:0000256" key="3">
    <source>
        <dbReference type="ARBA" id="ARBA00010429"/>
    </source>
</evidence>
<dbReference type="PROSITE" id="PS00365">
    <property type="entry name" value="NIR_SIR"/>
    <property type="match status" value="1"/>
</dbReference>
<evidence type="ECO:0000256" key="5">
    <source>
        <dbReference type="ARBA" id="ARBA00022485"/>
    </source>
</evidence>
<comment type="cofactor">
    <cofactor evidence="1">
        <name>[4Fe-4S] cluster</name>
        <dbReference type="ChEBI" id="CHEBI:49883"/>
    </cofactor>
</comment>
<dbReference type="PRINTS" id="PR00397">
    <property type="entry name" value="SIROHAEM"/>
</dbReference>
<evidence type="ECO:0000256" key="1">
    <source>
        <dbReference type="ARBA" id="ARBA00001966"/>
    </source>
</evidence>
<keyword evidence="9" id="KW-0560">Oxidoreductase</keyword>
<evidence type="ECO:0000313" key="17">
    <source>
        <dbReference type="Proteomes" id="UP000293995"/>
    </source>
</evidence>
<feature type="compositionally biased region" description="Low complexity" evidence="13">
    <location>
        <begin position="49"/>
        <end position="61"/>
    </location>
</feature>
<dbReference type="Proteomes" id="UP000293995">
    <property type="component" value="Chromosome"/>
</dbReference>
<name>A0A4P6EEE2_9MICO</name>
<feature type="domain" description="Nitrite/Sulfite reductase ferredoxin-like" evidence="15">
    <location>
        <begin position="150"/>
        <end position="215"/>
    </location>
</feature>
<dbReference type="SUPFAM" id="SSF56014">
    <property type="entry name" value="Nitrite and sulphite reductase 4Fe-4S domain-like"/>
    <property type="match status" value="2"/>
</dbReference>
<protein>
    <recommendedName>
        <fullName evidence="4">assimilatory sulfite reductase (ferredoxin)</fullName>
        <ecNumber evidence="4">1.8.7.1</ecNumber>
    </recommendedName>
</protein>
<dbReference type="InterPro" id="IPR045854">
    <property type="entry name" value="NO2/SO3_Rdtase_4Fe4S_sf"/>
</dbReference>
<dbReference type="SUPFAM" id="SSF55124">
    <property type="entry name" value="Nitrite/Sulfite reductase N-terminal domain-like"/>
    <property type="match status" value="2"/>
</dbReference>
<dbReference type="GO" id="GO:0051539">
    <property type="term" value="F:4 iron, 4 sulfur cluster binding"/>
    <property type="evidence" value="ECO:0007669"/>
    <property type="project" value="UniProtKB-KW"/>
</dbReference>
<keyword evidence="6" id="KW-0349">Heme</keyword>
<evidence type="ECO:0000256" key="13">
    <source>
        <dbReference type="SAM" id="MobiDB-lite"/>
    </source>
</evidence>
<feature type="domain" description="Nitrite/sulphite reductase 4Fe-4S" evidence="14">
    <location>
        <begin position="224"/>
        <end position="375"/>
    </location>
</feature>
<evidence type="ECO:0000256" key="8">
    <source>
        <dbReference type="ARBA" id="ARBA00022784"/>
    </source>
</evidence>
<keyword evidence="11" id="KW-0411">Iron-sulfur</keyword>
<organism evidence="16 17">
    <name type="scientific">Microbacterium protaetiae</name>
    <dbReference type="NCBI Taxonomy" id="2509458"/>
    <lineage>
        <taxon>Bacteria</taxon>
        <taxon>Bacillati</taxon>
        <taxon>Actinomycetota</taxon>
        <taxon>Actinomycetes</taxon>
        <taxon>Micrococcales</taxon>
        <taxon>Microbacteriaceae</taxon>
        <taxon>Microbacterium</taxon>
    </lineage>
</organism>
<dbReference type="Pfam" id="PF03460">
    <property type="entry name" value="NIR_SIR_ferr"/>
    <property type="match status" value="2"/>
</dbReference>
<sequence length="623" mass="68672">MTKCVAERHRNVIRRRNRRESSYSRCHPILQRVVSARPEGAVVTIDTTTTTAPTGAGTVRGARTRTSRAPQKPNAQWKIDGTTPQNPVEAFKLEDDGLNVRRRIEEVYAKQGFDSIAGDDLHGRFRWWGLYTQRKPGIDGGRTAQLEPHELEDRYFMMRIRIDGGQLTTEQLRVIGGISTEFARDVADVTDRQNVQLHWVRIEDVPEIWRRLEAVGLQTTEACGDVPRAFLASPVAGIAADELIDPTPQLRGIVDTYIGDPSVSNLPRKYKTAITGHPSQDVVHEINDCSFVAVEHPELGIGYDLWVGGALAAVPRLGERLGAFVPPERVVEVWYGVTRLFRDYGYRRLRNKARMKFLLADWGPEKLRNVLETEYLDAPLPDGPAAPEPVGAPDHVGVHKQKDGRYFIGASTLVGRVSGSTLTAVAELAEANGSRRVRTTAFQKILVLDVPEERVDAVTAGLEELDLSVHPSMFRRATMACTGIEFCKLAIVETKVNAAQAITQLEQRLGDLEPEIGRPITLHVNGCPNSCARIQVADIGLKGQLITDAAGNQVPGYQVHLGGGLATEGRPEAGLGRTVRGLKVPADGIADYAERVIRRYLADREPGQTFAQWAHEASDEALQ</sequence>
<keyword evidence="8" id="KW-0883">Thioether bond</keyword>
<evidence type="ECO:0000256" key="11">
    <source>
        <dbReference type="ARBA" id="ARBA00023014"/>
    </source>
</evidence>
<evidence type="ECO:0000256" key="4">
    <source>
        <dbReference type="ARBA" id="ARBA00012353"/>
    </source>
</evidence>
<dbReference type="GO" id="GO:0020037">
    <property type="term" value="F:heme binding"/>
    <property type="evidence" value="ECO:0007669"/>
    <property type="project" value="InterPro"/>
</dbReference>
<gene>
    <name evidence="16" type="ORF">ET475_05145</name>
</gene>
<comment type="similarity">
    <text evidence="3">Belongs to the nitrite and sulfite reductase 4Fe-4S domain family.</text>
</comment>
<dbReference type="InterPro" id="IPR006066">
    <property type="entry name" value="NO2/SO3_Rdtase_FeS/sirohaem_BS"/>
</dbReference>
<accession>A0A4P6EEE2</accession>
<comment type="function">
    <text evidence="2">Catalyzes the reduction of sulfite to sulfide, a step in the biosynthesis of sulfur-containing amino acids and cofactors.</text>
</comment>
<evidence type="ECO:0000259" key="14">
    <source>
        <dbReference type="Pfam" id="PF01077"/>
    </source>
</evidence>
<dbReference type="EMBL" id="CP035494">
    <property type="protein sequence ID" value="QAY59439.1"/>
    <property type="molecule type" value="Genomic_DNA"/>
</dbReference>
<dbReference type="Gene3D" id="3.90.480.20">
    <property type="match status" value="1"/>
</dbReference>
<dbReference type="Pfam" id="PF01077">
    <property type="entry name" value="NIR_SIR"/>
    <property type="match status" value="2"/>
</dbReference>
<evidence type="ECO:0000256" key="7">
    <source>
        <dbReference type="ARBA" id="ARBA00022723"/>
    </source>
</evidence>
<evidence type="ECO:0000256" key="10">
    <source>
        <dbReference type="ARBA" id="ARBA00023004"/>
    </source>
</evidence>
<keyword evidence="5" id="KW-0004">4Fe-4S</keyword>